<dbReference type="AlphaFoldDB" id="A0AAD4RZ69"/>
<evidence type="ECO:0000313" key="2">
    <source>
        <dbReference type="Proteomes" id="UP001202328"/>
    </source>
</evidence>
<reference evidence="1" key="1">
    <citation type="submission" date="2022-04" db="EMBL/GenBank/DDBJ databases">
        <title>A functionally conserved STORR gene fusion in Papaver species that diverged 16.8 million years ago.</title>
        <authorList>
            <person name="Catania T."/>
        </authorList>
    </citation>
    <scope>NUCLEOTIDE SEQUENCE</scope>
    <source>
        <strain evidence="1">S-188037</strain>
    </source>
</reference>
<sequence length="91" mass="10048">MALEIRVKAAFGAAELPGDCSEKTDLGLKKSPPSEKTPSLYTLRFGKSTSELAWTINPLCCRVSECLQIYLIYKRNRSTKYKSIAKGSTSV</sequence>
<proteinExistence type="predicted"/>
<organism evidence="1 2">
    <name type="scientific">Papaver atlanticum</name>
    <dbReference type="NCBI Taxonomy" id="357466"/>
    <lineage>
        <taxon>Eukaryota</taxon>
        <taxon>Viridiplantae</taxon>
        <taxon>Streptophyta</taxon>
        <taxon>Embryophyta</taxon>
        <taxon>Tracheophyta</taxon>
        <taxon>Spermatophyta</taxon>
        <taxon>Magnoliopsida</taxon>
        <taxon>Ranunculales</taxon>
        <taxon>Papaveraceae</taxon>
        <taxon>Papaveroideae</taxon>
        <taxon>Papaver</taxon>
    </lineage>
</organism>
<evidence type="ECO:0000313" key="1">
    <source>
        <dbReference type="EMBL" id="KAI3845255.1"/>
    </source>
</evidence>
<keyword evidence="2" id="KW-1185">Reference proteome</keyword>
<protein>
    <submittedName>
        <fullName evidence="1">Uncharacterized protein</fullName>
    </submittedName>
</protein>
<dbReference type="EMBL" id="JAJJMB010016680">
    <property type="protein sequence ID" value="KAI3845255.1"/>
    <property type="molecule type" value="Genomic_DNA"/>
</dbReference>
<comment type="caution">
    <text evidence="1">The sequence shown here is derived from an EMBL/GenBank/DDBJ whole genome shotgun (WGS) entry which is preliminary data.</text>
</comment>
<dbReference type="Proteomes" id="UP001202328">
    <property type="component" value="Unassembled WGS sequence"/>
</dbReference>
<gene>
    <name evidence="1" type="ORF">MKW98_009321</name>
</gene>
<accession>A0AAD4RZ69</accession>
<name>A0AAD4RZ69_9MAGN</name>